<keyword evidence="8" id="KW-0843">Virulence</keyword>
<proteinExistence type="predicted"/>
<dbReference type="Pfam" id="PF02518">
    <property type="entry name" value="HATPase_c"/>
    <property type="match status" value="1"/>
</dbReference>
<keyword evidence="7" id="KW-0067">ATP-binding</keyword>
<dbReference type="InterPro" id="IPR013656">
    <property type="entry name" value="PAS_4"/>
</dbReference>
<feature type="domain" description="PAS" evidence="9">
    <location>
        <begin position="152"/>
        <end position="197"/>
    </location>
</feature>
<dbReference type="RefSeq" id="WP_306705902.1">
    <property type="nucleotide sequence ID" value="NZ_JAUJFI010000039.1"/>
</dbReference>
<dbReference type="InterPro" id="IPR003594">
    <property type="entry name" value="HATPase_dom"/>
</dbReference>
<dbReference type="PANTHER" id="PTHR41523:SF8">
    <property type="entry name" value="ETHYLENE RESPONSE SENSOR PROTEIN"/>
    <property type="match status" value="1"/>
</dbReference>
<evidence type="ECO:0000256" key="6">
    <source>
        <dbReference type="ARBA" id="ARBA00022777"/>
    </source>
</evidence>
<dbReference type="Pfam" id="PF08448">
    <property type="entry name" value="PAS_4"/>
    <property type="match status" value="2"/>
</dbReference>
<evidence type="ECO:0000256" key="2">
    <source>
        <dbReference type="ARBA" id="ARBA00012438"/>
    </source>
</evidence>
<dbReference type="InterPro" id="IPR000700">
    <property type="entry name" value="PAS-assoc_C"/>
</dbReference>
<evidence type="ECO:0000256" key="4">
    <source>
        <dbReference type="ARBA" id="ARBA00022679"/>
    </source>
</evidence>
<evidence type="ECO:0000256" key="3">
    <source>
        <dbReference type="ARBA" id="ARBA00022553"/>
    </source>
</evidence>
<dbReference type="SUPFAM" id="SSF55874">
    <property type="entry name" value="ATPase domain of HSP90 chaperone/DNA topoisomerase II/histidine kinase"/>
    <property type="match status" value="1"/>
</dbReference>
<feature type="domain" description="PAC" evidence="10">
    <location>
        <begin position="221"/>
        <end position="273"/>
    </location>
</feature>
<dbReference type="CDD" id="cd00130">
    <property type="entry name" value="PAS"/>
    <property type="match status" value="1"/>
</dbReference>
<gene>
    <name evidence="11" type="ORF">QSG27_10670</name>
</gene>
<dbReference type="PANTHER" id="PTHR41523">
    <property type="entry name" value="TWO-COMPONENT SYSTEM SENSOR PROTEIN"/>
    <property type="match status" value="1"/>
</dbReference>
<dbReference type="InterPro" id="IPR013767">
    <property type="entry name" value="PAS_fold"/>
</dbReference>
<name>A0ABU0WG20_9PROT</name>
<dbReference type="InterPro" id="IPR036890">
    <property type="entry name" value="HATPase_C_sf"/>
</dbReference>
<dbReference type="SUPFAM" id="SSF55785">
    <property type="entry name" value="PYP-like sensor domain (PAS domain)"/>
    <property type="match status" value="3"/>
</dbReference>
<dbReference type="SMART" id="SM00091">
    <property type="entry name" value="PAS"/>
    <property type="match status" value="2"/>
</dbReference>
<evidence type="ECO:0000256" key="1">
    <source>
        <dbReference type="ARBA" id="ARBA00000085"/>
    </source>
</evidence>
<evidence type="ECO:0000313" key="11">
    <source>
        <dbReference type="EMBL" id="MDQ2103155.1"/>
    </source>
</evidence>
<evidence type="ECO:0000256" key="5">
    <source>
        <dbReference type="ARBA" id="ARBA00022741"/>
    </source>
</evidence>
<evidence type="ECO:0000259" key="9">
    <source>
        <dbReference type="PROSITE" id="PS50112"/>
    </source>
</evidence>
<dbReference type="EC" id="2.7.13.3" evidence="2"/>
<dbReference type="PROSITE" id="PS50112">
    <property type="entry name" value="PAS"/>
    <property type="match status" value="1"/>
</dbReference>
<organism evidence="11 12">
    <name type="scientific">Azospirillum isscasi</name>
    <dbReference type="NCBI Taxonomy" id="3053926"/>
    <lineage>
        <taxon>Bacteria</taxon>
        <taxon>Pseudomonadati</taxon>
        <taxon>Pseudomonadota</taxon>
        <taxon>Alphaproteobacteria</taxon>
        <taxon>Rhodospirillales</taxon>
        <taxon>Azospirillaceae</taxon>
        <taxon>Azospirillum</taxon>
    </lineage>
</organism>
<keyword evidence="4" id="KW-0808">Transferase</keyword>
<sequence>MDSSTASPPERPMEPTEFKRLPWLDGLLDAMDAGIVVLDRHGRVQFWNRWMERASATPESGIHGRELVEAMPSLRDTRLHNAVRDVLETGAPSVLSHTLNPVLFPLRCVDGRRMVHNVLIRPFLVGTAAYCLIQVTDVTAVVNRERVLREQRDARYRAIVDTAPDAIVTTDTRGVVQWANGAAANQFGFQPNELIGQHVSLFLAEGSPDWSGLLERAPAGRPAPVELIGRKRDGTRIDLEVSLARWESEGRSFITGVLRDITERRRTREEMKANALAMRQLAEQTKATLDALPAHIAVLDHGGHIISVNKAWAENGPQAGFLGDGSAIGDDYLEACAATRSGAEHADALIEGLRGLLRGGPPVSIEYPGEHPGEHPGQSAAGARWFRCLAAPMAAGPFGGAVLMHIDITEIKSMEAALRKLVGQKSTLLREVNHRVKNSLQLVSSLLTLQTMSLPGAAERVHFQDARSRIDAIARVHSRLYQTEQFQTIEFGSYLNELCADLSRASGGDTLGSIEVRAERIDLPIDQAAPLGLIANELVTNAIKHRGPSPADVLVALDRAGDLLALTVTDQGPGLPAGFDMRRTRSLGMRLITSLTGQIGATVTLMPVERGTSFRIALTMPETRGPILEDSAAEWNG</sequence>
<comment type="caution">
    <text evidence="11">The sequence shown here is derived from an EMBL/GenBank/DDBJ whole genome shotgun (WGS) entry which is preliminary data.</text>
</comment>
<dbReference type="Proteomes" id="UP001227317">
    <property type="component" value="Unassembled WGS sequence"/>
</dbReference>
<dbReference type="Gene3D" id="3.30.450.20">
    <property type="entry name" value="PAS domain"/>
    <property type="match status" value="3"/>
</dbReference>
<dbReference type="InterPro" id="IPR000014">
    <property type="entry name" value="PAS"/>
</dbReference>
<keyword evidence="3" id="KW-0597">Phosphoprotein</keyword>
<dbReference type="NCBIfam" id="TIGR00229">
    <property type="entry name" value="sensory_box"/>
    <property type="match status" value="2"/>
</dbReference>
<protein>
    <recommendedName>
        <fullName evidence="2">histidine kinase</fullName>
        <ecNumber evidence="2">2.7.13.3</ecNumber>
    </recommendedName>
</protein>
<dbReference type="SMART" id="SM00387">
    <property type="entry name" value="HATPase_c"/>
    <property type="match status" value="1"/>
</dbReference>
<accession>A0ABU0WG20</accession>
<dbReference type="Pfam" id="PF00989">
    <property type="entry name" value="PAS"/>
    <property type="match status" value="1"/>
</dbReference>
<dbReference type="EMBL" id="JAUJFI010000039">
    <property type="protein sequence ID" value="MDQ2103155.1"/>
    <property type="molecule type" value="Genomic_DNA"/>
</dbReference>
<keyword evidence="12" id="KW-1185">Reference proteome</keyword>
<evidence type="ECO:0000313" key="12">
    <source>
        <dbReference type="Proteomes" id="UP001227317"/>
    </source>
</evidence>
<reference evidence="11 12" key="1">
    <citation type="submission" date="2023-06" db="EMBL/GenBank/DDBJ databases">
        <title>Azospirillum isscasensis sp.nov, a bacterium isolated from rhizosphere soil of rice.</title>
        <authorList>
            <person name="Wang H."/>
        </authorList>
    </citation>
    <scope>NUCLEOTIDE SEQUENCE [LARGE SCALE GENOMIC DNA]</scope>
    <source>
        <strain evidence="11 12">C340-1</strain>
    </source>
</reference>
<dbReference type="Pfam" id="PF07568">
    <property type="entry name" value="HisKA_2"/>
    <property type="match status" value="1"/>
</dbReference>
<dbReference type="PROSITE" id="PS50113">
    <property type="entry name" value="PAC"/>
    <property type="match status" value="1"/>
</dbReference>
<dbReference type="Gene3D" id="3.30.565.10">
    <property type="entry name" value="Histidine kinase-like ATPase, C-terminal domain"/>
    <property type="match status" value="1"/>
</dbReference>
<dbReference type="SMART" id="SM00086">
    <property type="entry name" value="PAC"/>
    <property type="match status" value="2"/>
</dbReference>
<dbReference type="InterPro" id="IPR001610">
    <property type="entry name" value="PAC"/>
</dbReference>
<dbReference type="InterPro" id="IPR035965">
    <property type="entry name" value="PAS-like_dom_sf"/>
</dbReference>
<dbReference type="InterPro" id="IPR011495">
    <property type="entry name" value="Sig_transdc_His_kin_sub2_dim/P"/>
</dbReference>
<evidence type="ECO:0000256" key="7">
    <source>
        <dbReference type="ARBA" id="ARBA00022840"/>
    </source>
</evidence>
<comment type="catalytic activity">
    <reaction evidence="1">
        <text>ATP + protein L-histidine = ADP + protein N-phospho-L-histidine.</text>
        <dbReference type="EC" id="2.7.13.3"/>
    </reaction>
</comment>
<evidence type="ECO:0000256" key="8">
    <source>
        <dbReference type="ARBA" id="ARBA00023026"/>
    </source>
</evidence>
<keyword evidence="6" id="KW-0418">Kinase</keyword>
<evidence type="ECO:0000259" key="10">
    <source>
        <dbReference type="PROSITE" id="PS50113"/>
    </source>
</evidence>
<keyword evidence="5" id="KW-0547">Nucleotide-binding</keyword>